<dbReference type="PANTHER" id="PTHR43137">
    <property type="entry name" value="DIHYDROOROTASE"/>
    <property type="match status" value="1"/>
</dbReference>
<dbReference type="EMBL" id="MU069972">
    <property type="protein sequence ID" value="KAF5831142.1"/>
    <property type="molecule type" value="Genomic_DNA"/>
</dbReference>
<sequence length="398" mass="42844">MLSHNIPPSLCAGSCPLTNHQLPRALFSAHESRRPSCSSNPAASIQSPNSTAPSTSLTITAPDDWHLHVRDGKAMASVVPHTAQHYRRAIIMPNLTPPVTTAQAAIDYRQRILACVPPSRAPFFQPLMTCYLTDRTTPDEVEAAKEAGVVAYKLYPAGATTNSDSGVTDILKVVDTLKHMANIGMPLLMHGEVTDPSVDMFDREAVFIHTKLIPLLDQVPNLKVVMEHITTKDAAEFVASAPPNIAATVTPQHMLLNRNALFAKGLRPHNFCLPILKREKHREAVAEKATSGSPKFFLGTDSAPHPKGAKESSCGCAGMYTAPISLGLYATAFEAAGRLSNLEAFASFNGPGFYGLPPNEGKVTLVKQPLLVPDHYSFGEGVVVPMWAGEEISWQVAA</sequence>
<keyword evidence="7" id="KW-0665">Pyrimidine biosynthesis</keyword>
<name>A0ABQ7G968_DUNSA</name>
<feature type="region of interest" description="Disordered" evidence="8">
    <location>
        <begin position="31"/>
        <end position="56"/>
    </location>
</feature>
<dbReference type="PROSITE" id="PS00483">
    <property type="entry name" value="DIHYDROOROTASE_2"/>
    <property type="match status" value="1"/>
</dbReference>
<accession>A0ABQ7G968</accession>
<dbReference type="InterPro" id="IPR002195">
    <property type="entry name" value="Dihydroorotase_CS"/>
</dbReference>
<keyword evidence="11" id="KW-1185">Reference proteome</keyword>
<evidence type="ECO:0000256" key="1">
    <source>
        <dbReference type="ARBA" id="ARBA00004880"/>
    </source>
</evidence>
<protein>
    <recommendedName>
        <fullName evidence="3">dihydroorotase</fullName>
        <ecNumber evidence="3">3.5.2.3</ecNumber>
    </recommendedName>
</protein>
<dbReference type="PIRSF" id="PIRSF001237">
    <property type="entry name" value="DHOdimr"/>
    <property type="match status" value="1"/>
</dbReference>
<keyword evidence="5" id="KW-0378">Hydrolase</keyword>
<feature type="compositionally biased region" description="Polar residues" evidence="8">
    <location>
        <begin position="35"/>
        <end position="56"/>
    </location>
</feature>
<dbReference type="Proteomes" id="UP000815325">
    <property type="component" value="Unassembled WGS sequence"/>
</dbReference>
<feature type="domain" description="Amidohydrolase-related" evidence="9">
    <location>
        <begin position="64"/>
        <end position="368"/>
    </location>
</feature>
<comment type="caution">
    <text evidence="10">The sequence shown here is derived from an EMBL/GenBank/DDBJ whole genome shotgun (WGS) entry which is preliminary data.</text>
</comment>
<evidence type="ECO:0000313" key="10">
    <source>
        <dbReference type="EMBL" id="KAF5831142.1"/>
    </source>
</evidence>
<evidence type="ECO:0000256" key="2">
    <source>
        <dbReference type="ARBA" id="ARBA00005631"/>
    </source>
</evidence>
<evidence type="ECO:0000313" key="11">
    <source>
        <dbReference type="Proteomes" id="UP000815325"/>
    </source>
</evidence>
<gene>
    <name evidence="10" type="ORF">DUNSADRAFT_13522</name>
</gene>
<dbReference type="CDD" id="cd01294">
    <property type="entry name" value="DHOase"/>
    <property type="match status" value="1"/>
</dbReference>
<dbReference type="PROSITE" id="PS00482">
    <property type="entry name" value="DIHYDROOROTASE_1"/>
    <property type="match status" value="1"/>
</dbReference>
<reference evidence="10" key="1">
    <citation type="submission" date="2017-08" db="EMBL/GenBank/DDBJ databases">
        <authorList>
            <person name="Polle J.E."/>
            <person name="Barry K."/>
            <person name="Cushman J."/>
            <person name="Schmutz J."/>
            <person name="Tran D."/>
            <person name="Hathwaick L.T."/>
            <person name="Yim W.C."/>
            <person name="Jenkins J."/>
            <person name="Mckie-Krisberg Z.M."/>
            <person name="Prochnik S."/>
            <person name="Lindquist E."/>
            <person name="Dockter R.B."/>
            <person name="Adam C."/>
            <person name="Molina H."/>
            <person name="Bunkerborg J."/>
            <person name="Jin E."/>
            <person name="Buchheim M."/>
            <person name="Magnuson J."/>
        </authorList>
    </citation>
    <scope>NUCLEOTIDE SEQUENCE</scope>
    <source>
        <strain evidence="10">CCAP 19/18</strain>
    </source>
</reference>
<dbReference type="PANTHER" id="PTHR43137:SF1">
    <property type="entry name" value="DIHYDROOROTASE"/>
    <property type="match status" value="1"/>
</dbReference>
<dbReference type="Pfam" id="PF01979">
    <property type="entry name" value="Amidohydro_1"/>
    <property type="match status" value="1"/>
</dbReference>
<dbReference type="EC" id="3.5.2.3" evidence="3"/>
<comment type="similarity">
    <text evidence="2">Belongs to the metallo-dependent hydrolases superfamily. DHOase family. Class II DHOase subfamily.</text>
</comment>
<keyword evidence="6" id="KW-0862">Zinc</keyword>
<dbReference type="InterPro" id="IPR032466">
    <property type="entry name" value="Metal_Hydrolase"/>
</dbReference>
<evidence type="ECO:0000256" key="3">
    <source>
        <dbReference type="ARBA" id="ARBA00012860"/>
    </source>
</evidence>
<dbReference type="HAMAP" id="MF_00219">
    <property type="entry name" value="PyrC_classII"/>
    <property type="match status" value="1"/>
</dbReference>
<organism evidence="10 11">
    <name type="scientific">Dunaliella salina</name>
    <name type="common">Green alga</name>
    <name type="synonym">Protococcus salinus</name>
    <dbReference type="NCBI Taxonomy" id="3046"/>
    <lineage>
        <taxon>Eukaryota</taxon>
        <taxon>Viridiplantae</taxon>
        <taxon>Chlorophyta</taxon>
        <taxon>core chlorophytes</taxon>
        <taxon>Chlorophyceae</taxon>
        <taxon>CS clade</taxon>
        <taxon>Chlamydomonadales</taxon>
        <taxon>Dunaliellaceae</taxon>
        <taxon>Dunaliella</taxon>
    </lineage>
</organism>
<dbReference type="InterPro" id="IPR006680">
    <property type="entry name" value="Amidohydro-rel"/>
</dbReference>
<evidence type="ECO:0000256" key="5">
    <source>
        <dbReference type="ARBA" id="ARBA00022801"/>
    </source>
</evidence>
<keyword evidence="4" id="KW-0479">Metal-binding</keyword>
<dbReference type="Gene3D" id="3.20.20.140">
    <property type="entry name" value="Metal-dependent hydrolases"/>
    <property type="match status" value="1"/>
</dbReference>
<dbReference type="SUPFAM" id="SSF51556">
    <property type="entry name" value="Metallo-dependent hydrolases"/>
    <property type="match status" value="1"/>
</dbReference>
<comment type="pathway">
    <text evidence="1">Pyrimidine metabolism; UMP biosynthesis via de novo pathway; (S)-dihydroorotate from bicarbonate: step 3/3.</text>
</comment>
<evidence type="ECO:0000256" key="4">
    <source>
        <dbReference type="ARBA" id="ARBA00022723"/>
    </source>
</evidence>
<proteinExistence type="inferred from homology"/>
<dbReference type="NCBIfam" id="TIGR00856">
    <property type="entry name" value="pyrC_dimer"/>
    <property type="match status" value="1"/>
</dbReference>
<evidence type="ECO:0000256" key="7">
    <source>
        <dbReference type="ARBA" id="ARBA00022975"/>
    </source>
</evidence>
<evidence type="ECO:0000259" key="9">
    <source>
        <dbReference type="Pfam" id="PF01979"/>
    </source>
</evidence>
<dbReference type="InterPro" id="IPR004721">
    <property type="entry name" value="DHOdimr"/>
</dbReference>
<evidence type="ECO:0000256" key="6">
    <source>
        <dbReference type="ARBA" id="ARBA00022833"/>
    </source>
</evidence>
<evidence type="ECO:0000256" key="8">
    <source>
        <dbReference type="SAM" id="MobiDB-lite"/>
    </source>
</evidence>